<sequence>MNVKKIIKKSLLALVIASALPAVHAADKSANTDVSSQVEKDVLVTEKLDVNLAEQLGVDGSSSVTVTKAGASRLNIHFSEVSLQPGAYLRISSADGKQTEIINHAALYDGSGESFDSMTIQGDSALVQLIYPDRNSRQVHNDRVIISDFSYSLANNNERAIIGDNQMVDAICYENTKPGLYKGSLAMMRIYVHEQGASYGSGFNLVGNYMVMTSNQVAGGVGNKSHLLEYNFQSDSCNSDKRSDYLGIRTEKVIASGGGGANDYAVYQVDSLAWMEAGIQSIFGNLALNPAAEKLPVGTPVYIPQHPVWAGLKKIADRHDDGDACKIVSGGSDSVAHFNCDSSGSVSGAPVMAQVDNTVAAIHSVAQGNSGPSAAYVYNQIKSTMPWTNNPSFAVVGEGKLSVANRSQTLSVPAEPVVMRSNADVKLAALYNNRLKHFGSYSLFEARLRATGGSIESVNVRMQLRTPCGLTDLNASQTCGTAGTRQLEMNVLPQDNALLTSPAYSGWMTLRVTDRQNNQLVSNLVMPYNFTNYDPFTSPFTPGTQVTTVNMTGQHLETPRVTHKSNFGFVAVHPGQGPLATTTATSGESTTIQVPLKNAKGEVKLVNLSALRKFGCTSGSGIMNSVAGCGSTPASAYLDLRFWYGNNPGLPAGRYTGMLPLIEKGDGVEQAMLVNIDINI</sequence>
<protein>
    <submittedName>
        <fullName evidence="2">Uncharacterized protein</fullName>
    </submittedName>
</protein>
<dbReference type="AlphaFoldDB" id="A0A0L7SZ34"/>
<dbReference type="InterPro" id="IPR009003">
    <property type="entry name" value="Peptidase_S1_PA"/>
</dbReference>
<dbReference type="Gene3D" id="2.40.10.10">
    <property type="entry name" value="Trypsin-like serine proteases"/>
    <property type="match status" value="2"/>
</dbReference>
<dbReference type="EMBL" id="JRXE01000025">
    <property type="protein sequence ID" value="KOC88367.1"/>
    <property type="molecule type" value="Genomic_DNA"/>
</dbReference>
<dbReference type="Proteomes" id="UP000037088">
    <property type="component" value="Unassembled WGS sequence"/>
</dbReference>
<feature type="chain" id="PRO_5005576274" evidence="1">
    <location>
        <begin position="26"/>
        <end position="680"/>
    </location>
</feature>
<organism evidence="2 3">
    <name type="scientific">Winslowiella iniecta</name>
    <dbReference type="NCBI Taxonomy" id="1560201"/>
    <lineage>
        <taxon>Bacteria</taxon>
        <taxon>Pseudomonadati</taxon>
        <taxon>Pseudomonadota</taxon>
        <taxon>Gammaproteobacteria</taxon>
        <taxon>Enterobacterales</taxon>
        <taxon>Erwiniaceae</taxon>
        <taxon>Winslowiella</taxon>
    </lineage>
</organism>
<keyword evidence="1" id="KW-0732">Signal</keyword>
<reference evidence="2 3" key="1">
    <citation type="journal article" date="2015" name="Int. J. Syst. Evol. Microbiol.">
        <title>Erwinia iniecta sp. nov., isolated from Russian wheat aphids (Diuraphis noxia).</title>
        <authorList>
            <person name="Campillo T."/>
            <person name="Luna E."/>
            <person name="Portier P."/>
            <person name="Fischer-Le Saux M."/>
            <person name="Lapitan N."/>
            <person name="Tisserat N.A."/>
            <person name="Leach J.E."/>
        </authorList>
    </citation>
    <scope>NUCLEOTIDE SEQUENCE [LARGE SCALE GENOMIC DNA]</scope>
    <source>
        <strain evidence="2 3">B120</strain>
    </source>
</reference>
<accession>A0A0L7SZ34</accession>
<dbReference type="SUPFAM" id="SSF50494">
    <property type="entry name" value="Trypsin-like serine proteases"/>
    <property type="match status" value="1"/>
</dbReference>
<keyword evidence="3" id="KW-1185">Reference proteome</keyword>
<name>A0A0L7SZ34_9GAMM</name>
<evidence type="ECO:0000313" key="2">
    <source>
        <dbReference type="EMBL" id="KOC88367.1"/>
    </source>
</evidence>
<evidence type="ECO:0000313" key="3">
    <source>
        <dbReference type="Proteomes" id="UP000037088"/>
    </source>
</evidence>
<feature type="signal peptide" evidence="1">
    <location>
        <begin position="1"/>
        <end position="25"/>
    </location>
</feature>
<gene>
    <name evidence="2" type="ORF">NG42_16725</name>
</gene>
<proteinExistence type="predicted"/>
<evidence type="ECO:0000256" key="1">
    <source>
        <dbReference type="SAM" id="SignalP"/>
    </source>
</evidence>
<dbReference type="InterPro" id="IPR043504">
    <property type="entry name" value="Peptidase_S1_PA_chymotrypsin"/>
</dbReference>
<dbReference type="PATRIC" id="fig|1560201.3.peg.3542"/>
<comment type="caution">
    <text evidence="2">The sequence shown here is derived from an EMBL/GenBank/DDBJ whole genome shotgun (WGS) entry which is preliminary data.</text>
</comment>
<dbReference type="PANTHER" id="PTHR36234:SF5">
    <property type="entry name" value="LYSYL ENDOPEPTIDASE"/>
    <property type="match status" value="1"/>
</dbReference>
<dbReference type="PANTHER" id="PTHR36234">
    <property type="entry name" value="LYSYL ENDOPEPTIDASE"/>
    <property type="match status" value="1"/>
</dbReference>